<name>A0A6J4QC31_9BURK</name>
<organism evidence="8">
    <name type="scientific">uncultured Ramlibacter sp</name>
    <dbReference type="NCBI Taxonomy" id="260755"/>
    <lineage>
        <taxon>Bacteria</taxon>
        <taxon>Pseudomonadati</taxon>
        <taxon>Pseudomonadota</taxon>
        <taxon>Betaproteobacteria</taxon>
        <taxon>Burkholderiales</taxon>
        <taxon>Comamonadaceae</taxon>
        <taxon>Ramlibacter</taxon>
        <taxon>environmental samples</taxon>
    </lineage>
</organism>
<dbReference type="Pfam" id="PF13675">
    <property type="entry name" value="PilJ"/>
    <property type="match status" value="1"/>
</dbReference>
<keyword evidence="3 6" id="KW-1133">Transmembrane helix</keyword>
<dbReference type="InterPro" id="IPR029095">
    <property type="entry name" value="NarX-like_N"/>
</dbReference>
<accession>A0A6J4QC31</accession>
<evidence type="ECO:0000259" key="7">
    <source>
        <dbReference type="Pfam" id="PF13675"/>
    </source>
</evidence>
<feature type="region of interest" description="Disordered" evidence="5">
    <location>
        <begin position="32"/>
        <end position="56"/>
    </location>
</feature>
<feature type="domain" description="NarX-like N-terminal" evidence="7">
    <location>
        <begin position="111"/>
        <end position="168"/>
    </location>
</feature>
<dbReference type="GO" id="GO:0016020">
    <property type="term" value="C:membrane"/>
    <property type="evidence" value="ECO:0007669"/>
    <property type="project" value="UniProtKB-SubCell"/>
</dbReference>
<feature type="transmembrane region" description="Helical" evidence="6">
    <location>
        <begin position="91"/>
        <end position="111"/>
    </location>
</feature>
<dbReference type="AlphaFoldDB" id="A0A6J4QC31"/>
<protein>
    <submittedName>
        <fullName evidence="8">Twitching motility protein PilJ</fullName>
    </submittedName>
</protein>
<feature type="non-terminal residue" evidence="8">
    <location>
        <position position="185"/>
    </location>
</feature>
<evidence type="ECO:0000256" key="3">
    <source>
        <dbReference type="ARBA" id="ARBA00022989"/>
    </source>
</evidence>
<sequence>MAVVDLLKKLFSKNAHDGAGDPSGTLSLAAPDGSMHNTIEAGSSSHAPVSSAALESMDGPETVDELELGGEGEVVSVPLLGRRTIVAHQRVLFILLAVSLVFLGSVAVFSVSQADKVAQQVRNTGDALMQSQRLAKSVSQALVGSALAFPDVRESANVLARSVRGKAQSAARISGPIVCILGKQF</sequence>
<evidence type="ECO:0000256" key="1">
    <source>
        <dbReference type="ARBA" id="ARBA00004141"/>
    </source>
</evidence>
<evidence type="ECO:0000256" key="5">
    <source>
        <dbReference type="SAM" id="MobiDB-lite"/>
    </source>
</evidence>
<evidence type="ECO:0000313" key="8">
    <source>
        <dbReference type="EMBL" id="CAA9440457.1"/>
    </source>
</evidence>
<gene>
    <name evidence="8" type="ORF">AVDCRST_MAG51-3234</name>
</gene>
<comment type="subcellular location">
    <subcellularLocation>
        <location evidence="1">Membrane</location>
        <topology evidence="1">Multi-pass membrane protein</topology>
    </subcellularLocation>
</comment>
<evidence type="ECO:0000256" key="2">
    <source>
        <dbReference type="ARBA" id="ARBA00022692"/>
    </source>
</evidence>
<keyword evidence="2 6" id="KW-0812">Transmembrane</keyword>
<reference evidence="8" key="1">
    <citation type="submission" date="2020-02" db="EMBL/GenBank/DDBJ databases">
        <authorList>
            <person name="Meier V. D."/>
        </authorList>
    </citation>
    <scope>NUCLEOTIDE SEQUENCE</scope>
    <source>
        <strain evidence="8">AVDCRST_MAG51</strain>
    </source>
</reference>
<feature type="compositionally biased region" description="Polar residues" evidence="5">
    <location>
        <begin position="35"/>
        <end position="48"/>
    </location>
</feature>
<evidence type="ECO:0000256" key="6">
    <source>
        <dbReference type="SAM" id="Phobius"/>
    </source>
</evidence>
<proteinExistence type="predicted"/>
<dbReference type="EMBL" id="CADCUX010000699">
    <property type="protein sequence ID" value="CAA9440457.1"/>
    <property type="molecule type" value="Genomic_DNA"/>
</dbReference>
<evidence type="ECO:0000256" key="4">
    <source>
        <dbReference type="ARBA" id="ARBA00023136"/>
    </source>
</evidence>
<keyword evidence="4 6" id="KW-0472">Membrane</keyword>